<protein>
    <recommendedName>
        <fullName evidence="3">SPOR domain-containing protein</fullName>
    </recommendedName>
</protein>
<dbReference type="PROSITE" id="PS51724">
    <property type="entry name" value="SPOR"/>
    <property type="match status" value="1"/>
</dbReference>
<feature type="region of interest" description="Disordered" evidence="1">
    <location>
        <begin position="1"/>
        <end position="21"/>
    </location>
</feature>
<keyword evidence="5" id="KW-1185">Reference proteome</keyword>
<keyword evidence="2" id="KW-1133">Transmembrane helix</keyword>
<dbReference type="InterPro" id="IPR036680">
    <property type="entry name" value="SPOR-like_sf"/>
</dbReference>
<keyword evidence="2" id="KW-0472">Membrane</keyword>
<dbReference type="Proteomes" id="UP000242561">
    <property type="component" value="Chromosome"/>
</dbReference>
<feature type="transmembrane region" description="Helical" evidence="2">
    <location>
        <begin position="42"/>
        <end position="63"/>
    </location>
</feature>
<organism evidence="4 5">
    <name type="scientific">Sphingorhabdus lutea</name>
    <dbReference type="NCBI Taxonomy" id="1913578"/>
    <lineage>
        <taxon>Bacteria</taxon>
        <taxon>Pseudomonadati</taxon>
        <taxon>Pseudomonadota</taxon>
        <taxon>Alphaproteobacteria</taxon>
        <taxon>Sphingomonadales</taxon>
        <taxon>Sphingomonadaceae</taxon>
        <taxon>Sphingorhabdus</taxon>
    </lineage>
</organism>
<dbReference type="Pfam" id="PF05036">
    <property type="entry name" value="SPOR"/>
    <property type="match status" value="1"/>
</dbReference>
<evidence type="ECO:0000256" key="1">
    <source>
        <dbReference type="SAM" id="MobiDB-lite"/>
    </source>
</evidence>
<dbReference type="Gene3D" id="3.30.70.1070">
    <property type="entry name" value="Sporulation related repeat"/>
    <property type="match status" value="1"/>
</dbReference>
<reference evidence="4 5" key="1">
    <citation type="submission" date="2016-11" db="EMBL/GenBank/DDBJ databases">
        <title>Sphingorhabdus sp. LPB0140, isolated from marine environment.</title>
        <authorList>
            <person name="Kim E."/>
            <person name="Yi H."/>
        </authorList>
    </citation>
    <scope>NUCLEOTIDE SEQUENCE [LARGE SCALE GENOMIC DNA]</scope>
    <source>
        <strain evidence="4 5">LPB0140</strain>
    </source>
</reference>
<dbReference type="InterPro" id="IPR007730">
    <property type="entry name" value="SPOR-like_dom"/>
</dbReference>
<dbReference type="GO" id="GO:0042834">
    <property type="term" value="F:peptidoglycan binding"/>
    <property type="evidence" value="ECO:0007669"/>
    <property type="project" value="InterPro"/>
</dbReference>
<feature type="compositionally biased region" description="Low complexity" evidence="1">
    <location>
        <begin position="138"/>
        <end position="153"/>
    </location>
</feature>
<accession>A0A1L3JF55</accession>
<dbReference type="SUPFAM" id="SSF110997">
    <property type="entry name" value="Sporulation related repeat"/>
    <property type="match status" value="1"/>
</dbReference>
<feature type="domain" description="SPOR" evidence="3">
    <location>
        <begin position="156"/>
        <end position="238"/>
    </location>
</feature>
<proteinExistence type="predicted"/>
<sequence>MNNDHGYDGDEQGLGLDDTERLPWLETADDYEYDSGPSSSRIIGLLLAGLAMLAAIIGGIYWWQRNQNAQGGIGNGDLIVAQEGDYKVKAEDPQGKSFEGEGDAAYAASDGRKLPTGAGPEKENMQSPTAKAGVNPSANGNEPAKGNAAANGASNNGGASGAMVQLGAFSDSASAQNAWSGLSSRFGFLSSANRKIVEGKVDNGRKIFRLQAGVGNAAQAQDICAKLRAAGENCLVVR</sequence>
<evidence type="ECO:0000256" key="2">
    <source>
        <dbReference type="SAM" id="Phobius"/>
    </source>
</evidence>
<dbReference type="STRING" id="1913578.LPB140_09520"/>
<evidence type="ECO:0000259" key="3">
    <source>
        <dbReference type="PROSITE" id="PS51724"/>
    </source>
</evidence>
<keyword evidence="2" id="KW-0812">Transmembrane</keyword>
<gene>
    <name evidence="4" type="ORF">LPB140_09520</name>
</gene>
<dbReference type="KEGG" id="sphl:LPB140_09520"/>
<name>A0A1L3JF55_9SPHN</name>
<evidence type="ECO:0000313" key="5">
    <source>
        <dbReference type="Proteomes" id="UP000242561"/>
    </source>
</evidence>
<dbReference type="AlphaFoldDB" id="A0A1L3JF55"/>
<dbReference type="EMBL" id="CP018154">
    <property type="protein sequence ID" value="APG63756.1"/>
    <property type="molecule type" value="Genomic_DNA"/>
</dbReference>
<evidence type="ECO:0000313" key="4">
    <source>
        <dbReference type="EMBL" id="APG63756.1"/>
    </source>
</evidence>
<feature type="region of interest" description="Disordered" evidence="1">
    <location>
        <begin position="90"/>
        <end position="153"/>
    </location>
</feature>